<dbReference type="SMART" id="SM01394">
    <property type="entry name" value="S_100"/>
    <property type="match status" value="1"/>
</dbReference>
<dbReference type="GeneID" id="109968953"/>
<sequence length="113" mass="12772">MSFKPNPNPNPNPKCSELEKCLTGIVHVFHKYAKKDGDATKLNKQELKCLIQNELPNFLKDCKDQKTIDELMKGLDENQDQQLDFDEYIVATAALAVKIYLDTSAGKSQPCKK</sequence>
<reference evidence="5" key="1">
    <citation type="submission" date="2025-08" db="UniProtKB">
        <authorList>
            <consortium name="Ensembl"/>
        </authorList>
    </citation>
    <scope>IDENTIFICATION</scope>
</reference>
<dbReference type="Pfam" id="PF01023">
    <property type="entry name" value="S_100"/>
    <property type="match status" value="1"/>
</dbReference>
<dbReference type="InterPro" id="IPR002048">
    <property type="entry name" value="EF_hand_dom"/>
</dbReference>
<dbReference type="SUPFAM" id="SSF47473">
    <property type="entry name" value="EF-hand"/>
    <property type="match status" value="1"/>
</dbReference>
<dbReference type="Ensembl" id="ENSMALT00000011939.1">
    <property type="protein sequence ID" value="ENSMALP00000011690.1"/>
    <property type="gene ID" value="ENSMALG00000008320.1"/>
</dbReference>
<dbReference type="GO" id="GO:0048306">
    <property type="term" value="F:calcium-dependent protein binding"/>
    <property type="evidence" value="ECO:0007669"/>
    <property type="project" value="TreeGrafter"/>
</dbReference>
<dbReference type="AlphaFoldDB" id="A0A3Q3J4V6"/>
<dbReference type="PROSITE" id="PS50222">
    <property type="entry name" value="EF_HAND_2"/>
    <property type="match status" value="1"/>
</dbReference>
<dbReference type="STRING" id="43700.ENSMALP00000011690"/>
<evidence type="ECO:0000256" key="2">
    <source>
        <dbReference type="ARBA" id="ARBA00022723"/>
    </source>
</evidence>
<accession>A0A3Q3J4V6</accession>
<dbReference type="InterPro" id="IPR018247">
    <property type="entry name" value="EF_Hand_1_Ca_BS"/>
</dbReference>
<dbReference type="PANTHER" id="PTHR11639">
    <property type="entry name" value="S100 CALCIUM-BINDING PROTEIN"/>
    <property type="match status" value="1"/>
</dbReference>
<dbReference type="Proteomes" id="UP000261600">
    <property type="component" value="Unplaced"/>
</dbReference>
<organism evidence="5 6">
    <name type="scientific">Monopterus albus</name>
    <name type="common">Swamp eel</name>
    <dbReference type="NCBI Taxonomy" id="43700"/>
    <lineage>
        <taxon>Eukaryota</taxon>
        <taxon>Metazoa</taxon>
        <taxon>Chordata</taxon>
        <taxon>Craniata</taxon>
        <taxon>Vertebrata</taxon>
        <taxon>Euteleostomi</taxon>
        <taxon>Actinopterygii</taxon>
        <taxon>Neopterygii</taxon>
        <taxon>Teleostei</taxon>
        <taxon>Neoteleostei</taxon>
        <taxon>Acanthomorphata</taxon>
        <taxon>Anabantaria</taxon>
        <taxon>Synbranchiformes</taxon>
        <taxon>Synbranchidae</taxon>
        <taxon>Monopterus</taxon>
    </lineage>
</organism>
<dbReference type="InterPro" id="IPR013787">
    <property type="entry name" value="S100_Ca-bd_sub"/>
</dbReference>
<dbReference type="InterPro" id="IPR034325">
    <property type="entry name" value="S-100_dom"/>
</dbReference>
<keyword evidence="6" id="KW-1185">Reference proteome</keyword>
<dbReference type="PANTHER" id="PTHR11639:SF134">
    <property type="entry name" value="PROTEIN S100-A1-RELATED"/>
    <property type="match status" value="1"/>
</dbReference>
<reference evidence="5" key="2">
    <citation type="submission" date="2025-09" db="UniProtKB">
        <authorList>
            <consortium name="Ensembl"/>
        </authorList>
    </citation>
    <scope>IDENTIFICATION</scope>
</reference>
<name>A0A3Q3J4V6_MONAL</name>
<keyword evidence="3" id="KW-0106">Calcium</keyword>
<keyword evidence="2" id="KW-0479">Metal-binding</keyword>
<evidence type="ECO:0000259" key="4">
    <source>
        <dbReference type="PROSITE" id="PS50222"/>
    </source>
</evidence>
<dbReference type="GO" id="GO:0005509">
    <property type="term" value="F:calcium ion binding"/>
    <property type="evidence" value="ECO:0007669"/>
    <property type="project" value="InterPro"/>
</dbReference>
<evidence type="ECO:0000313" key="5">
    <source>
        <dbReference type="Ensembl" id="ENSMALP00000011690.1"/>
    </source>
</evidence>
<dbReference type="OrthoDB" id="26525at2759"/>
<dbReference type="GO" id="GO:0046914">
    <property type="term" value="F:transition metal ion binding"/>
    <property type="evidence" value="ECO:0007669"/>
    <property type="project" value="InterPro"/>
</dbReference>
<protein>
    <recommendedName>
        <fullName evidence="4">EF-hand domain-containing protein</fullName>
    </recommendedName>
</protein>
<dbReference type="InterPro" id="IPR011992">
    <property type="entry name" value="EF-hand-dom_pair"/>
</dbReference>
<feature type="domain" description="EF-hand" evidence="4">
    <location>
        <begin position="63"/>
        <end position="98"/>
    </location>
</feature>
<evidence type="ECO:0000256" key="3">
    <source>
        <dbReference type="ARBA" id="ARBA00022837"/>
    </source>
</evidence>
<dbReference type="RefSeq" id="XP_020471212.1">
    <property type="nucleotide sequence ID" value="XM_020615556.1"/>
</dbReference>
<dbReference type="PROSITE" id="PS00018">
    <property type="entry name" value="EF_HAND_1"/>
    <property type="match status" value="1"/>
</dbReference>
<proteinExistence type="inferred from homology"/>
<dbReference type="Gene3D" id="1.10.238.10">
    <property type="entry name" value="EF-hand"/>
    <property type="match status" value="1"/>
</dbReference>
<dbReference type="CDD" id="cd00213">
    <property type="entry name" value="S-100"/>
    <property type="match status" value="1"/>
</dbReference>
<comment type="similarity">
    <text evidence="1">Belongs to the S-100 family.</text>
</comment>
<evidence type="ECO:0000256" key="1">
    <source>
        <dbReference type="ARBA" id="ARBA00007323"/>
    </source>
</evidence>
<dbReference type="KEGG" id="malb:109968953"/>
<evidence type="ECO:0000313" key="6">
    <source>
        <dbReference type="Proteomes" id="UP000261600"/>
    </source>
</evidence>